<evidence type="ECO:0000313" key="1">
    <source>
        <dbReference type="EMBL" id="CAF9911594.1"/>
    </source>
</evidence>
<accession>A0A8H3EUD4</accession>
<dbReference type="AlphaFoldDB" id="A0A8H3EUD4"/>
<protein>
    <submittedName>
        <fullName evidence="1">Uncharacterized protein</fullName>
    </submittedName>
</protein>
<gene>
    <name evidence="1" type="ORF">ALECFALPRED_007406</name>
</gene>
<keyword evidence="2" id="KW-1185">Reference proteome</keyword>
<dbReference type="OrthoDB" id="5396973at2759"/>
<reference evidence="1" key="1">
    <citation type="submission" date="2021-03" db="EMBL/GenBank/DDBJ databases">
        <authorList>
            <person name="Tagirdzhanova G."/>
        </authorList>
    </citation>
    <scope>NUCLEOTIDE SEQUENCE</scope>
</reference>
<organism evidence="1 2">
    <name type="scientific">Alectoria fallacina</name>
    <dbReference type="NCBI Taxonomy" id="1903189"/>
    <lineage>
        <taxon>Eukaryota</taxon>
        <taxon>Fungi</taxon>
        <taxon>Dikarya</taxon>
        <taxon>Ascomycota</taxon>
        <taxon>Pezizomycotina</taxon>
        <taxon>Lecanoromycetes</taxon>
        <taxon>OSLEUM clade</taxon>
        <taxon>Lecanoromycetidae</taxon>
        <taxon>Lecanorales</taxon>
        <taxon>Lecanorineae</taxon>
        <taxon>Parmeliaceae</taxon>
        <taxon>Alectoria</taxon>
    </lineage>
</organism>
<dbReference type="EMBL" id="CAJPDR010000049">
    <property type="protein sequence ID" value="CAF9911594.1"/>
    <property type="molecule type" value="Genomic_DNA"/>
</dbReference>
<sequence>MLTPQDCTHVINEILLREEGVFEPRLFRDRTYVTATGADARSQWQYGQCQISVLARRGAWQSLTLFDVALTANRIIQICVSGVAIPKGGGSIIGEVSKGFFVHVEGYLEDSRMAENVTSSYS</sequence>
<comment type="caution">
    <text evidence="1">The sequence shown here is derived from an EMBL/GenBank/DDBJ whole genome shotgun (WGS) entry which is preliminary data.</text>
</comment>
<proteinExistence type="predicted"/>
<name>A0A8H3EUD4_9LECA</name>
<dbReference type="Proteomes" id="UP000664203">
    <property type="component" value="Unassembled WGS sequence"/>
</dbReference>
<evidence type="ECO:0000313" key="2">
    <source>
        <dbReference type="Proteomes" id="UP000664203"/>
    </source>
</evidence>